<accession>A0A1M7UPV7</accession>
<organism evidence="1 2">
    <name type="scientific">Bradyrhizobium erythrophlei</name>
    <dbReference type="NCBI Taxonomy" id="1437360"/>
    <lineage>
        <taxon>Bacteria</taxon>
        <taxon>Pseudomonadati</taxon>
        <taxon>Pseudomonadota</taxon>
        <taxon>Alphaproteobacteria</taxon>
        <taxon>Hyphomicrobiales</taxon>
        <taxon>Nitrobacteraceae</taxon>
        <taxon>Bradyrhizobium</taxon>
    </lineage>
</organism>
<proteinExistence type="predicted"/>
<name>A0A1M7UPV7_9BRAD</name>
<gene>
    <name evidence="1" type="ORF">SAMN05444170_6137</name>
</gene>
<evidence type="ECO:0000313" key="2">
    <source>
        <dbReference type="Proteomes" id="UP000184096"/>
    </source>
</evidence>
<dbReference type="EMBL" id="LT670849">
    <property type="protein sequence ID" value="SHN85008.1"/>
    <property type="molecule type" value="Genomic_DNA"/>
</dbReference>
<dbReference type="Proteomes" id="UP000184096">
    <property type="component" value="Chromosome I"/>
</dbReference>
<sequence>MPDYTTGLRPRRYGLTPSAFNSAFALVASMKPLGQSATARTGNDPENKITHDLSSSPARVSVANLSAQLVSENAQMVHSSGACTIG</sequence>
<dbReference type="AlphaFoldDB" id="A0A1M7UPV7"/>
<keyword evidence="2" id="KW-1185">Reference proteome</keyword>
<evidence type="ECO:0000313" key="1">
    <source>
        <dbReference type="EMBL" id="SHN85008.1"/>
    </source>
</evidence>
<reference evidence="2" key="1">
    <citation type="submission" date="2016-11" db="EMBL/GenBank/DDBJ databases">
        <authorList>
            <person name="Varghese N."/>
            <person name="Submissions S."/>
        </authorList>
    </citation>
    <scope>NUCLEOTIDE SEQUENCE [LARGE SCALE GENOMIC DNA]</scope>
    <source>
        <strain evidence="2">GAS401</strain>
    </source>
</reference>
<protein>
    <submittedName>
        <fullName evidence="1">Uncharacterized protein</fullName>
    </submittedName>
</protein>